<dbReference type="InterPro" id="IPR007995">
    <property type="entry name" value="DUF742"/>
</dbReference>
<dbReference type="AlphaFoldDB" id="A0A5S4GMG6"/>
<evidence type="ECO:0000313" key="1">
    <source>
        <dbReference type="EMBL" id="TMR33999.1"/>
    </source>
</evidence>
<dbReference type="PANTHER" id="PTHR36221:SF1">
    <property type="entry name" value="DUF742 DOMAIN-CONTAINING PROTEIN"/>
    <property type="match status" value="1"/>
</dbReference>
<reference evidence="1 2" key="1">
    <citation type="submission" date="2019-05" db="EMBL/GenBank/DDBJ databases">
        <title>Draft genome sequence of Actinomadura geliboluensis A8036.</title>
        <authorList>
            <person name="Saricaoglu S."/>
            <person name="Isik K."/>
        </authorList>
    </citation>
    <scope>NUCLEOTIDE SEQUENCE [LARGE SCALE GENOMIC DNA]</scope>
    <source>
        <strain evidence="1 2">A8036</strain>
    </source>
</reference>
<sequence length="124" mass="13878">MSDDRWLDGDAGPVVRPYTVTRGRTRLRDDGLDLNLISVLEATGVPVPRRVRLDPEHRRLLAICRRPITFADLASEIDLPVGVVRVLVDDLRDENALRVLKPTPTGDVPDELVLRKLLNGLRAL</sequence>
<dbReference type="Pfam" id="PF05331">
    <property type="entry name" value="DUF742"/>
    <property type="match status" value="1"/>
</dbReference>
<protein>
    <submittedName>
        <fullName evidence="1">DUF742 domain-containing protein</fullName>
    </submittedName>
</protein>
<evidence type="ECO:0000313" key="2">
    <source>
        <dbReference type="Proteomes" id="UP000305238"/>
    </source>
</evidence>
<comment type="caution">
    <text evidence="1">The sequence shown here is derived from an EMBL/GenBank/DDBJ whole genome shotgun (WGS) entry which is preliminary data.</text>
</comment>
<dbReference type="EMBL" id="VCKZ01000216">
    <property type="protein sequence ID" value="TMR33999.1"/>
    <property type="molecule type" value="Genomic_DNA"/>
</dbReference>
<dbReference type="OrthoDB" id="3296462at2"/>
<proteinExistence type="predicted"/>
<name>A0A5S4GMG6_9ACTN</name>
<dbReference type="RefSeq" id="WP_138639131.1">
    <property type="nucleotide sequence ID" value="NZ_JASWDG010000061.1"/>
</dbReference>
<dbReference type="Proteomes" id="UP000305238">
    <property type="component" value="Unassembled WGS sequence"/>
</dbReference>
<accession>A0A5S4GMG6</accession>
<organism evidence="1 2">
    <name type="scientific">Actinomadura geliboluensis</name>
    <dbReference type="NCBI Taxonomy" id="882440"/>
    <lineage>
        <taxon>Bacteria</taxon>
        <taxon>Bacillati</taxon>
        <taxon>Actinomycetota</taxon>
        <taxon>Actinomycetes</taxon>
        <taxon>Streptosporangiales</taxon>
        <taxon>Thermomonosporaceae</taxon>
        <taxon>Actinomadura</taxon>
    </lineage>
</organism>
<dbReference type="PANTHER" id="PTHR36221">
    <property type="entry name" value="DUF742 DOMAIN-CONTAINING PROTEIN"/>
    <property type="match status" value="1"/>
</dbReference>
<keyword evidence="2" id="KW-1185">Reference proteome</keyword>
<gene>
    <name evidence="1" type="ORF">ETD96_26105</name>
</gene>